<name>A0A1E7RFM5_9GAMM</name>
<dbReference type="InterPro" id="IPR029069">
    <property type="entry name" value="HotDog_dom_sf"/>
</dbReference>
<evidence type="ECO:0000256" key="1">
    <source>
        <dbReference type="ARBA" id="ARBA00022801"/>
    </source>
</evidence>
<protein>
    <submittedName>
        <fullName evidence="2">Thioesterase</fullName>
    </submittedName>
</protein>
<dbReference type="SUPFAM" id="SSF54637">
    <property type="entry name" value="Thioesterase/thiol ester dehydrase-isomerase"/>
    <property type="match status" value="1"/>
</dbReference>
<keyword evidence="1" id="KW-0378">Hydrolase</keyword>
<dbReference type="PANTHER" id="PTHR31793:SF37">
    <property type="entry name" value="ACYL-COA THIOESTER HYDROLASE YBGC"/>
    <property type="match status" value="1"/>
</dbReference>
<dbReference type="OrthoDB" id="9801517at2"/>
<dbReference type="Proteomes" id="UP000185895">
    <property type="component" value="Unassembled WGS sequence"/>
</dbReference>
<gene>
    <name evidence="2" type="ORF">BJI46_00455</name>
</gene>
<dbReference type="STRING" id="1262585.BJI46_00455"/>
<accession>A0A1E7RFM5</accession>
<proteinExistence type="predicted"/>
<comment type="caution">
    <text evidence="2">The sequence shown here is derived from an EMBL/GenBank/DDBJ whole genome shotgun (WGS) entry which is preliminary data.</text>
</comment>
<dbReference type="InterPro" id="IPR050563">
    <property type="entry name" value="4-hydroxybenzoyl-CoA_TE"/>
</dbReference>
<reference evidence="2 3" key="1">
    <citation type="submission" date="2016-09" db="EMBL/GenBank/DDBJ databases">
        <authorList>
            <person name="Capua I."/>
            <person name="De Benedictis P."/>
            <person name="Joannis T."/>
            <person name="Lombin L.H."/>
            <person name="Cattoli G."/>
        </authorList>
    </citation>
    <scope>NUCLEOTIDE SEQUENCE [LARGE SCALE GENOMIC DNA]</scope>
    <source>
        <strain evidence="2 3">ANC 4671</strain>
    </source>
</reference>
<dbReference type="RefSeq" id="WP_070068418.1">
    <property type="nucleotide sequence ID" value="NZ_MKKK01000001.1"/>
</dbReference>
<keyword evidence="3" id="KW-1185">Reference proteome</keyword>
<dbReference type="EMBL" id="MKKK01000001">
    <property type="protein sequence ID" value="OEY98037.1"/>
    <property type="molecule type" value="Genomic_DNA"/>
</dbReference>
<dbReference type="PANTHER" id="PTHR31793">
    <property type="entry name" value="4-HYDROXYBENZOYL-COA THIOESTERASE FAMILY MEMBER"/>
    <property type="match status" value="1"/>
</dbReference>
<sequence>MSQLFQRNISVEAQHIDQLGHVNNLAYMQWMQEIALAHTEHLGLGLNDYLQMKHAMVASEHHVKYRKACVLGDKLILRTWLGELSGFSSVRHYLFYRPQDDAVVFQGTTLWVCVELATGRAKRLSPTFSQTYQPLNADIDPTDFRIEIV</sequence>
<dbReference type="CDD" id="cd00586">
    <property type="entry name" value="4HBT"/>
    <property type="match status" value="1"/>
</dbReference>
<organism evidence="2 3">
    <name type="scientific">Acinetobacter qingfengensis</name>
    <dbReference type="NCBI Taxonomy" id="1262585"/>
    <lineage>
        <taxon>Bacteria</taxon>
        <taxon>Pseudomonadati</taxon>
        <taxon>Pseudomonadota</taxon>
        <taxon>Gammaproteobacteria</taxon>
        <taxon>Moraxellales</taxon>
        <taxon>Moraxellaceae</taxon>
        <taxon>Acinetobacter</taxon>
    </lineage>
</organism>
<dbReference type="AlphaFoldDB" id="A0A1E7RFM5"/>
<evidence type="ECO:0000313" key="2">
    <source>
        <dbReference type="EMBL" id="OEY98037.1"/>
    </source>
</evidence>
<dbReference type="GO" id="GO:0047617">
    <property type="term" value="F:fatty acyl-CoA hydrolase activity"/>
    <property type="evidence" value="ECO:0007669"/>
    <property type="project" value="TreeGrafter"/>
</dbReference>
<dbReference type="Pfam" id="PF13279">
    <property type="entry name" value="4HBT_2"/>
    <property type="match status" value="1"/>
</dbReference>
<evidence type="ECO:0000313" key="3">
    <source>
        <dbReference type="Proteomes" id="UP000185895"/>
    </source>
</evidence>
<dbReference type="Gene3D" id="3.10.129.10">
    <property type="entry name" value="Hotdog Thioesterase"/>
    <property type="match status" value="1"/>
</dbReference>